<reference evidence="1" key="2">
    <citation type="submission" date="2025-09" db="UniProtKB">
        <authorList>
            <consortium name="Ensembl"/>
        </authorList>
    </citation>
    <scope>IDENTIFICATION</scope>
</reference>
<dbReference type="InterPro" id="IPR036397">
    <property type="entry name" value="RNaseH_sf"/>
</dbReference>
<reference evidence="1" key="1">
    <citation type="submission" date="2025-08" db="UniProtKB">
        <authorList>
            <consortium name="Ensembl"/>
        </authorList>
    </citation>
    <scope>IDENTIFICATION</scope>
</reference>
<dbReference type="AlphaFoldDB" id="A0A3Q3IX12"/>
<sequence length="39" mass="4626">IFHQDNDPKHAGRATHKWFKDNNVNVLEWRSQSPDLNPI</sequence>
<dbReference type="GO" id="GO:0003676">
    <property type="term" value="F:nucleic acid binding"/>
    <property type="evidence" value="ECO:0007669"/>
    <property type="project" value="InterPro"/>
</dbReference>
<organism evidence="1 2">
    <name type="scientific">Monopterus albus</name>
    <name type="common">Swamp eel</name>
    <dbReference type="NCBI Taxonomy" id="43700"/>
    <lineage>
        <taxon>Eukaryota</taxon>
        <taxon>Metazoa</taxon>
        <taxon>Chordata</taxon>
        <taxon>Craniata</taxon>
        <taxon>Vertebrata</taxon>
        <taxon>Euteleostomi</taxon>
        <taxon>Actinopterygii</taxon>
        <taxon>Neopterygii</taxon>
        <taxon>Teleostei</taxon>
        <taxon>Neoteleostei</taxon>
        <taxon>Acanthomorphata</taxon>
        <taxon>Anabantaria</taxon>
        <taxon>Synbranchiformes</taxon>
        <taxon>Synbranchidae</taxon>
        <taxon>Monopterus</taxon>
    </lineage>
</organism>
<proteinExistence type="predicted"/>
<evidence type="ECO:0000313" key="1">
    <source>
        <dbReference type="Ensembl" id="ENSMALP00000010098.1"/>
    </source>
</evidence>
<evidence type="ECO:0008006" key="3">
    <source>
        <dbReference type="Google" id="ProtNLM"/>
    </source>
</evidence>
<dbReference type="Proteomes" id="UP000261600">
    <property type="component" value="Unplaced"/>
</dbReference>
<accession>A0A3Q3IX12</accession>
<protein>
    <recommendedName>
        <fullName evidence="3">Tc1-like transposase DDE domain-containing protein</fullName>
    </recommendedName>
</protein>
<name>A0A3Q3IX12_MONAL</name>
<evidence type="ECO:0000313" key="2">
    <source>
        <dbReference type="Proteomes" id="UP000261600"/>
    </source>
</evidence>
<dbReference type="Ensembl" id="ENSMALT00000010314.1">
    <property type="protein sequence ID" value="ENSMALP00000010098.1"/>
    <property type="gene ID" value="ENSMALG00000007192.1"/>
</dbReference>
<keyword evidence="2" id="KW-1185">Reference proteome</keyword>
<dbReference type="Gene3D" id="3.30.420.10">
    <property type="entry name" value="Ribonuclease H-like superfamily/Ribonuclease H"/>
    <property type="match status" value="1"/>
</dbReference>